<dbReference type="Gene3D" id="3.30.420.10">
    <property type="entry name" value="Ribonuclease H-like superfamily/Ribonuclease H"/>
    <property type="match status" value="1"/>
</dbReference>
<dbReference type="InterPro" id="IPR036397">
    <property type="entry name" value="RNaseH_sf"/>
</dbReference>
<accession>A0A0F9IJG0</accession>
<proteinExistence type="predicted"/>
<dbReference type="EMBL" id="LAZR01020851">
    <property type="protein sequence ID" value="KKL87382.1"/>
    <property type="molecule type" value="Genomic_DNA"/>
</dbReference>
<sequence>AMDTHTKLVPTYYMGGRDSETAVRFLKDLAGRLANRIQLSSDGAPEYYNAALAAFGEGVDYGQVVKCYEAEPRWQSSYSLPKVKDNKRARVLGSPARHKICTSHIERQNLTIRTFVRRMTRRTNAFSKRYKNFEAAMSLHFLHYNYVRLHSTLKTVPAVAAGLVGKPWTIEELLEITDEK</sequence>
<protein>
    <recommendedName>
        <fullName evidence="2">DDE domain-containing protein</fullName>
    </recommendedName>
</protein>
<feature type="non-terminal residue" evidence="1">
    <location>
        <position position="1"/>
    </location>
</feature>
<evidence type="ECO:0008006" key="2">
    <source>
        <dbReference type="Google" id="ProtNLM"/>
    </source>
</evidence>
<dbReference type="AlphaFoldDB" id="A0A0F9IJG0"/>
<organism evidence="1">
    <name type="scientific">marine sediment metagenome</name>
    <dbReference type="NCBI Taxonomy" id="412755"/>
    <lineage>
        <taxon>unclassified sequences</taxon>
        <taxon>metagenomes</taxon>
        <taxon>ecological metagenomes</taxon>
    </lineage>
</organism>
<dbReference type="GO" id="GO:0003676">
    <property type="term" value="F:nucleic acid binding"/>
    <property type="evidence" value="ECO:0007669"/>
    <property type="project" value="InterPro"/>
</dbReference>
<dbReference type="SUPFAM" id="SSF53098">
    <property type="entry name" value="Ribonuclease H-like"/>
    <property type="match status" value="1"/>
</dbReference>
<evidence type="ECO:0000313" key="1">
    <source>
        <dbReference type="EMBL" id="KKL87382.1"/>
    </source>
</evidence>
<reference evidence="1" key="1">
    <citation type="journal article" date="2015" name="Nature">
        <title>Complex archaea that bridge the gap between prokaryotes and eukaryotes.</title>
        <authorList>
            <person name="Spang A."/>
            <person name="Saw J.H."/>
            <person name="Jorgensen S.L."/>
            <person name="Zaremba-Niedzwiedzka K."/>
            <person name="Martijn J."/>
            <person name="Lind A.E."/>
            <person name="van Eijk R."/>
            <person name="Schleper C."/>
            <person name="Guy L."/>
            <person name="Ettema T.J."/>
        </authorList>
    </citation>
    <scope>NUCLEOTIDE SEQUENCE</scope>
</reference>
<name>A0A0F9IJG0_9ZZZZ</name>
<gene>
    <name evidence="1" type="ORF">LCGC14_1935320</name>
</gene>
<comment type="caution">
    <text evidence="1">The sequence shown here is derived from an EMBL/GenBank/DDBJ whole genome shotgun (WGS) entry which is preliminary data.</text>
</comment>
<dbReference type="InterPro" id="IPR012337">
    <property type="entry name" value="RNaseH-like_sf"/>
</dbReference>